<keyword evidence="3 5" id="KW-1133">Transmembrane helix</keyword>
<dbReference type="CDD" id="cd19051">
    <property type="entry name" value="LGIC_TM_cation"/>
    <property type="match status" value="1"/>
</dbReference>
<dbReference type="InterPro" id="IPR006029">
    <property type="entry name" value="Neurotrans-gated_channel_TM"/>
</dbReference>
<dbReference type="Gene3D" id="1.20.58.390">
    <property type="entry name" value="Neurotransmitter-gated ion-channel transmembrane domain"/>
    <property type="match status" value="1"/>
</dbReference>
<evidence type="ECO:0000313" key="9">
    <source>
        <dbReference type="Proteomes" id="UP000507470"/>
    </source>
</evidence>
<dbReference type="GO" id="GO:0016020">
    <property type="term" value="C:membrane"/>
    <property type="evidence" value="ECO:0007669"/>
    <property type="project" value="UniProtKB-SubCell"/>
</dbReference>
<sequence length="413" mass="47137">MRTAFPIFLTLMLKTVIHVFCSTLNDVSNLYTTLLQNYNSEVRPGDNQFLPTNVNVTFNLVAIQEFDEVDGKFAVIGFFEVTWVDSRMAWNPLDYNYTYTMLFSQDIVWKPTLLSINPFSKIDQLGKDFMTVRYYHNGFAYWSPGEILSSSCSVDVTYFPFDQQTCFITLMSWGTWPNEILLQSPLTNFKMGFYSEHGTWQISSTSAVDSTSNGMSVINLSVTMERRPAFFVVNIVLPVMFLMALNCCVFILPPESGERVSYSITVLLAIAVFMTLTGDNLPKTSEPMSLLSYFLMSDLVFSAIICLITMLGLRLHFKDDKHTVPSYLKRLVFCCKCLSHVSNKKHTNDVRPFCTDEKIQQFSDINRKDNMATDIDVSWRDVSQALDTILLWISIGGLVISIILFFIILKKLV</sequence>
<dbReference type="EMBL" id="CACVKT020001498">
    <property type="protein sequence ID" value="CAC5368721.1"/>
    <property type="molecule type" value="Genomic_DNA"/>
</dbReference>
<dbReference type="PROSITE" id="PS00236">
    <property type="entry name" value="NEUROTR_ION_CHANNEL"/>
    <property type="match status" value="1"/>
</dbReference>
<dbReference type="Proteomes" id="UP000507470">
    <property type="component" value="Unassembled WGS sequence"/>
</dbReference>
<reference evidence="8 9" key="1">
    <citation type="submission" date="2020-06" db="EMBL/GenBank/DDBJ databases">
        <authorList>
            <person name="Li R."/>
            <person name="Bekaert M."/>
        </authorList>
    </citation>
    <scope>NUCLEOTIDE SEQUENCE [LARGE SCALE GENOMIC DNA]</scope>
    <source>
        <strain evidence="9">wild</strain>
    </source>
</reference>
<feature type="chain" id="PRO_5027152891" description="CHRNN" evidence="5">
    <location>
        <begin position="22"/>
        <end position="413"/>
    </location>
</feature>
<dbReference type="PRINTS" id="PR00252">
    <property type="entry name" value="NRIONCHANNEL"/>
</dbReference>
<keyword evidence="5" id="KW-0813">Transport</keyword>
<feature type="transmembrane region" description="Helical" evidence="5">
    <location>
        <begin position="260"/>
        <end position="278"/>
    </location>
</feature>
<name>A0A6J8ALW6_MYTCO</name>
<feature type="signal peptide" evidence="5">
    <location>
        <begin position="1"/>
        <end position="21"/>
    </location>
</feature>
<dbReference type="SUPFAM" id="SSF90112">
    <property type="entry name" value="Neurotransmitter-gated ion-channel transmembrane pore"/>
    <property type="match status" value="1"/>
</dbReference>
<dbReference type="OrthoDB" id="6142676at2759"/>
<dbReference type="Gene3D" id="2.70.170.10">
    <property type="entry name" value="Neurotransmitter-gated ion-channel ligand-binding domain"/>
    <property type="match status" value="1"/>
</dbReference>
<proteinExistence type="inferred from homology"/>
<dbReference type="Pfam" id="PF02931">
    <property type="entry name" value="Neur_chan_LBD"/>
    <property type="match status" value="1"/>
</dbReference>
<keyword evidence="9" id="KW-1185">Reference proteome</keyword>
<evidence type="ECO:0000256" key="1">
    <source>
        <dbReference type="ARBA" id="ARBA00004141"/>
    </source>
</evidence>
<dbReference type="InterPro" id="IPR036719">
    <property type="entry name" value="Neuro-gated_channel_TM_sf"/>
</dbReference>
<feature type="domain" description="Neurotransmitter-gated ion-channel transmembrane" evidence="7">
    <location>
        <begin position="235"/>
        <end position="333"/>
    </location>
</feature>
<evidence type="ECO:0000259" key="6">
    <source>
        <dbReference type="Pfam" id="PF02931"/>
    </source>
</evidence>
<feature type="domain" description="Neurotransmitter-gated ion-channel ligand-binding" evidence="6">
    <location>
        <begin position="29"/>
        <end position="228"/>
    </location>
</feature>
<feature type="transmembrane region" description="Helical" evidence="5">
    <location>
        <begin position="229"/>
        <end position="253"/>
    </location>
</feature>
<dbReference type="InterPro" id="IPR036734">
    <property type="entry name" value="Neur_chan_lig-bd_sf"/>
</dbReference>
<keyword evidence="4 5" id="KW-0472">Membrane</keyword>
<dbReference type="FunFam" id="2.70.170.10:FF:000028">
    <property type="entry name" value="AcetylCholine Receptor"/>
    <property type="match status" value="1"/>
</dbReference>
<dbReference type="CDD" id="cd18989">
    <property type="entry name" value="LGIC_ECD_cation"/>
    <property type="match status" value="1"/>
</dbReference>
<keyword evidence="5" id="KW-0406">Ion transport</keyword>
<feature type="transmembrane region" description="Helical" evidence="5">
    <location>
        <begin position="389"/>
        <end position="409"/>
    </location>
</feature>
<evidence type="ECO:0000256" key="5">
    <source>
        <dbReference type="RuleBase" id="RU000687"/>
    </source>
</evidence>
<keyword evidence="2 5" id="KW-0812">Transmembrane</keyword>
<dbReference type="InterPro" id="IPR038050">
    <property type="entry name" value="Neuro_actylchol_rec"/>
</dbReference>
<dbReference type="AlphaFoldDB" id="A0A6J8ALW6"/>
<comment type="similarity">
    <text evidence="5">Belongs to the ligand-gated ion channel (TC 1.A.9) family.</text>
</comment>
<evidence type="ECO:0000256" key="3">
    <source>
        <dbReference type="ARBA" id="ARBA00022989"/>
    </source>
</evidence>
<keyword evidence="5" id="KW-0732">Signal</keyword>
<evidence type="ECO:0008006" key="10">
    <source>
        <dbReference type="Google" id="ProtNLM"/>
    </source>
</evidence>
<dbReference type="GO" id="GO:0005230">
    <property type="term" value="F:extracellular ligand-gated monoatomic ion channel activity"/>
    <property type="evidence" value="ECO:0007669"/>
    <property type="project" value="InterPro"/>
</dbReference>
<dbReference type="InterPro" id="IPR018000">
    <property type="entry name" value="Neurotransmitter_ion_chnl_CS"/>
</dbReference>
<dbReference type="PANTHER" id="PTHR18945">
    <property type="entry name" value="NEUROTRANSMITTER GATED ION CHANNEL"/>
    <property type="match status" value="1"/>
</dbReference>
<evidence type="ECO:0000259" key="7">
    <source>
        <dbReference type="Pfam" id="PF02932"/>
    </source>
</evidence>
<feature type="transmembrane region" description="Helical" evidence="5">
    <location>
        <begin position="290"/>
        <end position="313"/>
    </location>
</feature>
<dbReference type="InterPro" id="IPR006202">
    <property type="entry name" value="Neur_chan_lig-bd"/>
</dbReference>
<evidence type="ECO:0000256" key="2">
    <source>
        <dbReference type="ARBA" id="ARBA00022692"/>
    </source>
</evidence>
<keyword evidence="5" id="KW-0407">Ion channel</keyword>
<dbReference type="GO" id="GO:0004888">
    <property type="term" value="F:transmembrane signaling receptor activity"/>
    <property type="evidence" value="ECO:0007669"/>
    <property type="project" value="InterPro"/>
</dbReference>
<accession>A0A6J8ALW6</accession>
<protein>
    <recommendedName>
        <fullName evidence="10">CHRNN</fullName>
    </recommendedName>
</protein>
<dbReference type="InterPro" id="IPR006201">
    <property type="entry name" value="Neur_channel"/>
</dbReference>
<evidence type="ECO:0000313" key="8">
    <source>
        <dbReference type="EMBL" id="CAC5368721.1"/>
    </source>
</evidence>
<evidence type="ECO:0000256" key="4">
    <source>
        <dbReference type="ARBA" id="ARBA00023136"/>
    </source>
</evidence>
<dbReference type="SUPFAM" id="SSF63712">
    <property type="entry name" value="Nicotinic receptor ligand binding domain-like"/>
    <property type="match status" value="1"/>
</dbReference>
<gene>
    <name evidence="8" type="ORF">MCOR_8191</name>
</gene>
<comment type="subcellular location">
    <subcellularLocation>
        <location evidence="1">Membrane</location>
        <topology evidence="1">Multi-pass membrane protein</topology>
    </subcellularLocation>
</comment>
<dbReference type="Pfam" id="PF02932">
    <property type="entry name" value="Neur_chan_memb"/>
    <property type="match status" value="1"/>
</dbReference>
<organism evidence="8 9">
    <name type="scientific">Mytilus coruscus</name>
    <name type="common">Sea mussel</name>
    <dbReference type="NCBI Taxonomy" id="42192"/>
    <lineage>
        <taxon>Eukaryota</taxon>
        <taxon>Metazoa</taxon>
        <taxon>Spiralia</taxon>
        <taxon>Lophotrochozoa</taxon>
        <taxon>Mollusca</taxon>
        <taxon>Bivalvia</taxon>
        <taxon>Autobranchia</taxon>
        <taxon>Pteriomorphia</taxon>
        <taxon>Mytilida</taxon>
        <taxon>Mytiloidea</taxon>
        <taxon>Mytilidae</taxon>
        <taxon>Mytilinae</taxon>
        <taxon>Mytilus</taxon>
    </lineage>
</organism>